<dbReference type="PANTHER" id="PTHR33933:SF1">
    <property type="entry name" value="PROTEIN ADENYLYLTRANSFERASE MNTA-RELATED"/>
    <property type="match status" value="1"/>
</dbReference>
<evidence type="ECO:0000313" key="2">
    <source>
        <dbReference type="EMBL" id="MEW9855965.1"/>
    </source>
</evidence>
<dbReference type="InterPro" id="IPR052548">
    <property type="entry name" value="Type_VII_TA_antitoxin"/>
</dbReference>
<evidence type="ECO:0000259" key="1">
    <source>
        <dbReference type="PROSITE" id="PS50910"/>
    </source>
</evidence>
<dbReference type="RefSeq" id="WP_367774199.1">
    <property type="nucleotide sequence ID" value="NZ_JBFNXR010000049.1"/>
</dbReference>
<dbReference type="Gene3D" id="1.20.120.330">
    <property type="entry name" value="Nucleotidyltransferases domain 2"/>
    <property type="match status" value="1"/>
</dbReference>
<dbReference type="SMART" id="SM00748">
    <property type="entry name" value="HEPN"/>
    <property type="match status" value="1"/>
</dbReference>
<reference evidence="2 3" key="1">
    <citation type="submission" date="2024-06" db="EMBL/GenBank/DDBJ databases">
        <title>Novosphingobium rhizovicinus M1R2S20.</title>
        <authorList>
            <person name="Sun J.-Q."/>
        </authorList>
    </citation>
    <scope>NUCLEOTIDE SEQUENCE [LARGE SCALE GENOMIC DNA]</scope>
    <source>
        <strain evidence="2 3">M1R2S20</strain>
    </source>
</reference>
<gene>
    <name evidence="2" type="ORF">ABUH87_12540</name>
</gene>
<protein>
    <submittedName>
        <fullName evidence="2">HEPN domain-containing protein</fullName>
    </submittedName>
</protein>
<dbReference type="SUPFAM" id="SSF81301">
    <property type="entry name" value="Nucleotidyltransferase"/>
    <property type="match status" value="1"/>
</dbReference>
<dbReference type="InterPro" id="IPR007842">
    <property type="entry name" value="HEPN_dom"/>
</dbReference>
<name>A0ABV3REL6_9SPHN</name>
<dbReference type="SUPFAM" id="SSF81593">
    <property type="entry name" value="Nucleotidyltransferase substrate binding subunit/domain"/>
    <property type="match status" value="1"/>
</dbReference>
<comment type="caution">
    <text evidence="2">The sequence shown here is derived from an EMBL/GenBank/DDBJ whole genome shotgun (WGS) entry which is preliminary data.</text>
</comment>
<sequence length="297" mass="33966">MRTDIDHLPITQQGELARVRQTLMDEFAVAIAGATQPWKKNGKVQKIVLFGSYSRDDWVDEAANGYQSDFDILVVVSHKDLTDIAEYWYVAEDKIQRDPAIRRPVNIIVHTLDEVNQGLSRGEYFWVDIARDGIALYVLPGVELATPKPLTSADAYEMAQAYFDQWYPDIADLLSGADHYQKIGNRNLAAFTLHQAAERAYTCFLLVRTHYVPRSHNLKFLRALAEDKEPRLVDSWPRATKLDRRRFELAKRAYVEARYSASFEVGTDDLAAITAAIRSLRDMVEAVSREWIDALRE</sequence>
<accession>A0ABV3REL6</accession>
<keyword evidence="3" id="KW-1185">Reference proteome</keyword>
<dbReference type="PROSITE" id="PS50910">
    <property type="entry name" value="HEPN"/>
    <property type="match status" value="1"/>
</dbReference>
<dbReference type="PANTHER" id="PTHR33933">
    <property type="entry name" value="NUCLEOTIDYLTRANSFERASE"/>
    <property type="match status" value="1"/>
</dbReference>
<evidence type="ECO:0000313" key="3">
    <source>
        <dbReference type="Proteomes" id="UP001556118"/>
    </source>
</evidence>
<dbReference type="Pfam" id="PF01909">
    <property type="entry name" value="NTP_transf_2"/>
    <property type="match status" value="1"/>
</dbReference>
<organism evidence="2 3">
    <name type="scientific">Novosphingobium rhizovicinum</name>
    <dbReference type="NCBI Taxonomy" id="3228928"/>
    <lineage>
        <taxon>Bacteria</taxon>
        <taxon>Pseudomonadati</taxon>
        <taxon>Pseudomonadota</taxon>
        <taxon>Alphaproteobacteria</taxon>
        <taxon>Sphingomonadales</taxon>
        <taxon>Sphingomonadaceae</taxon>
        <taxon>Novosphingobium</taxon>
    </lineage>
</organism>
<feature type="domain" description="HEPN" evidence="1">
    <location>
        <begin position="167"/>
        <end position="287"/>
    </location>
</feature>
<dbReference type="Proteomes" id="UP001556118">
    <property type="component" value="Unassembled WGS sequence"/>
</dbReference>
<dbReference type="EMBL" id="JBFNXR010000049">
    <property type="protein sequence ID" value="MEW9855965.1"/>
    <property type="molecule type" value="Genomic_DNA"/>
</dbReference>
<dbReference type="InterPro" id="IPR002934">
    <property type="entry name" value="Polymerase_NTP_transf_dom"/>
</dbReference>
<dbReference type="InterPro" id="IPR043519">
    <property type="entry name" value="NT_sf"/>
</dbReference>
<dbReference type="Gene3D" id="3.30.460.10">
    <property type="entry name" value="Beta Polymerase, domain 2"/>
    <property type="match status" value="1"/>
</dbReference>
<dbReference type="CDD" id="cd05403">
    <property type="entry name" value="NT_KNTase_like"/>
    <property type="match status" value="1"/>
</dbReference>
<dbReference type="Pfam" id="PF05168">
    <property type="entry name" value="HEPN"/>
    <property type="match status" value="1"/>
</dbReference>
<proteinExistence type="predicted"/>